<keyword evidence="2" id="KW-0732">Signal</keyword>
<reference evidence="4" key="1">
    <citation type="journal article" date="2020" name="MBio">
        <title>Horizontal gene transfer to a defensive symbiont with a reduced genome amongst a multipartite beetle microbiome.</title>
        <authorList>
            <person name="Waterworth S.C."/>
            <person name="Florez L.V."/>
            <person name="Rees E.R."/>
            <person name="Hertweck C."/>
            <person name="Kaltenpoth M."/>
            <person name="Kwan J.C."/>
        </authorList>
    </citation>
    <scope>NUCLEOTIDE SEQUENCE [LARGE SCALE GENOMIC DNA]</scope>
</reference>
<feature type="chain" id="PRO_5031363110" evidence="2">
    <location>
        <begin position="22"/>
        <end position="130"/>
    </location>
</feature>
<evidence type="ECO:0000313" key="3">
    <source>
        <dbReference type="EMBL" id="KAF1044989.1"/>
    </source>
</evidence>
<gene>
    <name evidence="3" type="ORF">GAK35_01559</name>
</gene>
<dbReference type="Proteomes" id="UP000462435">
    <property type="component" value="Unassembled WGS sequence"/>
</dbReference>
<sequence>MNKKVFAVAVVSVAIFSQVNWGSALLAATSGALAISVTVAEKCWVDFSEGSADFFQVCSAVPGVANERSQNVLGAAIAVEPTADPYFLDRDPERPAQEATAAPGSAAAQGVPMPTLPGGRRGPKVVVINY</sequence>
<dbReference type="AlphaFoldDB" id="A0A7V8FXZ6"/>
<name>A0A7V8FXZ6_9BURK</name>
<comment type="caution">
    <text evidence="3">The sequence shown here is derived from an EMBL/GenBank/DDBJ whole genome shotgun (WGS) entry which is preliminary data.</text>
</comment>
<evidence type="ECO:0000256" key="2">
    <source>
        <dbReference type="SAM" id="SignalP"/>
    </source>
</evidence>
<feature type="compositionally biased region" description="Low complexity" evidence="1">
    <location>
        <begin position="97"/>
        <end position="108"/>
    </location>
</feature>
<feature type="region of interest" description="Disordered" evidence="1">
    <location>
        <begin position="87"/>
        <end position="119"/>
    </location>
</feature>
<organism evidence="3 4">
    <name type="scientific">Herbaspirillum frisingense</name>
    <dbReference type="NCBI Taxonomy" id="92645"/>
    <lineage>
        <taxon>Bacteria</taxon>
        <taxon>Pseudomonadati</taxon>
        <taxon>Pseudomonadota</taxon>
        <taxon>Betaproteobacteria</taxon>
        <taxon>Burkholderiales</taxon>
        <taxon>Oxalobacteraceae</taxon>
        <taxon>Herbaspirillum</taxon>
    </lineage>
</organism>
<evidence type="ECO:0000256" key="1">
    <source>
        <dbReference type="SAM" id="MobiDB-lite"/>
    </source>
</evidence>
<protein>
    <submittedName>
        <fullName evidence="3">Uncharacterized protein</fullName>
    </submittedName>
</protein>
<accession>A0A7V8FXZ6</accession>
<feature type="compositionally biased region" description="Basic and acidic residues" evidence="1">
    <location>
        <begin position="87"/>
        <end position="96"/>
    </location>
</feature>
<dbReference type="EMBL" id="WNDX01000036">
    <property type="protein sequence ID" value="KAF1044989.1"/>
    <property type="molecule type" value="Genomic_DNA"/>
</dbReference>
<evidence type="ECO:0000313" key="4">
    <source>
        <dbReference type="Proteomes" id="UP000462435"/>
    </source>
</evidence>
<feature type="signal peptide" evidence="2">
    <location>
        <begin position="1"/>
        <end position="21"/>
    </location>
</feature>
<proteinExistence type="predicted"/>